<accession>A0A915KJL6</accession>
<keyword evidence="1" id="KW-0732">Signal</keyword>
<evidence type="ECO:0000256" key="1">
    <source>
        <dbReference type="SAM" id="SignalP"/>
    </source>
</evidence>
<feature type="chain" id="PRO_5037111565" evidence="1">
    <location>
        <begin position="20"/>
        <end position="65"/>
    </location>
</feature>
<dbReference type="Proteomes" id="UP000887565">
    <property type="component" value="Unplaced"/>
</dbReference>
<evidence type="ECO:0000313" key="2">
    <source>
        <dbReference type="Proteomes" id="UP000887565"/>
    </source>
</evidence>
<evidence type="ECO:0000313" key="3">
    <source>
        <dbReference type="WBParaSite" id="nRc.2.0.1.t38059-RA"/>
    </source>
</evidence>
<proteinExistence type="predicted"/>
<sequence>MELKTLTVVLCLRWRLLHSNLFVPFVIELHKQTQAAAVDSQWVENSCAGKFVSMLRELRKALANQ</sequence>
<reference evidence="3" key="1">
    <citation type="submission" date="2022-11" db="UniProtKB">
        <authorList>
            <consortium name="WormBaseParasite"/>
        </authorList>
    </citation>
    <scope>IDENTIFICATION</scope>
</reference>
<organism evidence="2 3">
    <name type="scientific">Romanomermis culicivorax</name>
    <name type="common">Nematode worm</name>
    <dbReference type="NCBI Taxonomy" id="13658"/>
    <lineage>
        <taxon>Eukaryota</taxon>
        <taxon>Metazoa</taxon>
        <taxon>Ecdysozoa</taxon>
        <taxon>Nematoda</taxon>
        <taxon>Enoplea</taxon>
        <taxon>Dorylaimia</taxon>
        <taxon>Mermithida</taxon>
        <taxon>Mermithoidea</taxon>
        <taxon>Mermithidae</taxon>
        <taxon>Romanomermis</taxon>
    </lineage>
</organism>
<dbReference type="WBParaSite" id="nRc.2.0.1.t38059-RA">
    <property type="protein sequence ID" value="nRc.2.0.1.t38059-RA"/>
    <property type="gene ID" value="nRc.2.0.1.g38059"/>
</dbReference>
<name>A0A915KJL6_ROMCU</name>
<protein>
    <submittedName>
        <fullName evidence="3">Uncharacterized protein</fullName>
    </submittedName>
</protein>
<keyword evidence="2" id="KW-1185">Reference proteome</keyword>
<feature type="signal peptide" evidence="1">
    <location>
        <begin position="1"/>
        <end position="19"/>
    </location>
</feature>
<dbReference type="AlphaFoldDB" id="A0A915KJL6"/>